<name>A0ABQ7PVB3_PLUXY</name>
<sequence>MHKNKAEERKARYVQIEHENSNLRWEPRGQPTSELIVTKNKAQSHMPSTHTSWKLIIEFVNRFTALEHRRVTAGPPGQPGQPPPQHPSAFRQTISRDSYIIQLAAIAAARRAALDPIACTQGSQRAAHAAAAGDRRGARGGLGNISVAPRMRDLGPLESQATNLDGWLLSCAAQSVHRV</sequence>
<accession>A0ABQ7PVB3</accession>
<dbReference type="Proteomes" id="UP000823941">
    <property type="component" value="Chromosome 27"/>
</dbReference>
<feature type="region of interest" description="Disordered" evidence="1">
    <location>
        <begin position="71"/>
        <end position="90"/>
    </location>
</feature>
<comment type="caution">
    <text evidence="2">The sequence shown here is derived from an EMBL/GenBank/DDBJ whole genome shotgun (WGS) entry which is preliminary data.</text>
</comment>
<gene>
    <name evidence="2" type="ORF">JYU34_019815</name>
</gene>
<feature type="compositionally biased region" description="Pro residues" evidence="1">
    <location>
        <begin position="76"/>
        <end position="86"/>
    </location>
</feature>
<dbReference type="EMBL" id="JAHIBW010000027">
    <property type="protein sequence ID" value="KAG7296920.1"/>
    <property type="molecule type" value="Genomic_DNA"/>
</dbReference>
<protein>
    <submittedName>
        <fullName evidence="2">Uncharacterized protein</fullName>
    </submittedName>
</protein>
<organism evidence="2 3">
    <name type="scientific">Plutella xylostella</name>
    <name type="common">Diamondback moth</name>
    <name type="synonym">Plutella maculipennis</name>
    <dbReference type="NCBI Taxonomy" id="51655"/>
    <lineage>
        <taxon>Eukaryota</taxon>
        <taxon>Metazoa</taxon>
        <taxon>Ecdysozoa</taxon>
        <taxon>Arthropoda</taxon>
        <taxon>Hexapoda</taxon>
        <taxon>Insecta</taxon>
        <taxon>Pterygota</taxon>
        <taxon>Neoptera</taxon>
        <taxon>Endopterygota</taxon>
        <taxon>Lepidoptera</taxon>
        <taxon>Glossata</taxon>
        <taxon>Ditrysia</taxon>
        <taxon>Yponomeutoidea</taxon>
        <taxon>Plutellidae</taxon>
        <taxon>Plutella</taxon>
    </lineage>
</organism>
<proteinExistence type="predicted"/>
<evidence type="ECO:0000313" key="2">
    <source>
        <dbReference type="EMBL" id="KAG7296920.1"/>
    </source>
</evidence>
<reference evidence="2 3" key="1">
    <citation type="submission" date="2021-06" db="EMBL/GenBank/DDBJ databases">
        <title>A haploid diamondback moth (Plutella xylostella L.) genome assembly resolves 31 chromosomes and identifies a diamide resistance mutation.</title>
        <authorList>
            <person name="Ward C.M."/>
            <person name="Perry K.D."/>
            <person name="Baker G."/>
            <person name="Powis K."/>
            <person name="Heckel D.G."/>
            <person name="Baxter S.W."/>
        </authorList>
    </citation>
    <scope>NUCLEOTIDE SEQUENCE [LARGE SCALE GENOMIC DNA]</scope>
    <source>
        <strain evidence="2 3">LV</strain>
        <tissue evidence="2">Single pupa</tissue>
    </source>
</reference>
<evidence type="ECO:0000256" key="1">
    <source>
        <dbReference type="SAM" id="MobiDB-lite"/>
    </source>
</evidence>
<evidence type="ECO:0000313" key="3">
    <source>
        <dbReference type="Proteomes" id="UP000823941"/>
    </source>
</evidence>
<keyword evidence="3" id="KW-1185">Reference proteome</keyword>